<dbReference type="Proteomes" id="UP000243579">
    <property type="component" value="Unassembled WGS sequence"/>
</dbReference>
<name>A0A1V9Z5Z9_ACHHY</name>
<dbReference type="STRING" id="1202772.A0A1V9Z5Z9"/>
<evidence type="ECO:0000256" key="1">
    <source>
        <dbReference type="ARBA" id="ARBA00022598"/>
    </source>
</evidence>
<organism evidence="4 5">
    <name type="scientific">Achlya hypogyna</name>
    <name type="common">Oomycete</name>
    <name type="synonym">Protoachlya hypogyna</name>
    <dbReference type="NCBI Taxonomy" id="1202772"/>
    <lineage>
        <taxon>Eukaryota</taxon>
        <taxon>Sar</taxon>
        <taxon>Stramenopiles</taxon>
        <taxon>Oomycota</taxon>
        <taxon>Saprolegniomycetes</taxon>
        <taxon>Saprolegniales</taxon>
        <taxon>Achlyaceae</taxon>
        <taxon>Achlya</taxon>
    </lineage>
</organism>
<dbReference type="GO" id="GO:0008610">
    <property type="term" value="P:lipid biosynthetic process"/>
    <property type="evidence" value="ECO:0007669"/>
    <property type="project" value="InterPro"/>
</dbReference>
<protein>
    <submittedName>
        <fullName evidence="4">Fatty-acid-CoA ligase</fullName>
    </submittedName>
</protein>
<dbReference type="OrthoDB" id="69964at2759"/>
<evidence type="ECO:0000313" key="5">
    <source>
        <dbReference type="Proteomes" id="UP000243579"/>
    </source>
</evidence>
<keyword evidence="1 4" id="KW-0436">Ligase</keyword>
<dbReference type="Gene3D" id="3.30.300.30">
    <property type="match status" value="1"/>
</dbReference>
<dbReference type="PANTHER" id="PTHR22754">
    <property type="entry name" value="DISCO-INTERACTING PROTEIN 2 DIP2 -RELATED"/>
    <property type="match status" value="1"/>
</dbReference>
<evidence type="ECO:0000256" key="2">
    <source>
        <dbReference type="SAM" id="MobiDB-lite"/>
    </source>
</evidence>
<dbReference type="CDD" id="cd05931">
    <property type="entry name" value="FAAL"/>
    <property type="match status" value="1"/>
</dbReference>
<dbReference type="Gene3D" id="3.40.50.12780">
    <property type="entry name" value="N-terminal domain of ligase-like"/>
    <property type="match status" value="1"/>
</dbReference>
<dbReference type="InterPro" id="IPR000873">
    <property type="entry name" value="AMP-dep_synth/lig_dom"/>
</dbReference>
<dbReference type="EMBL" id="JNBR01000412">
    <property type="protein sequence ID" value="OQR93371.1"/>
    <property type="molecule type" value="Genomic_DNA"/>
</dbReference>
<dbReference type="Pfam" id="PF00501">
    <property type="entry name" value="AMP-binding"/>
    <property type="match status" value="1"/>
</dbReference>
<dbReference type="InterPro" id="IPR040097">
    <property type="entry name" value="FAAL/FAAC"/>
</dbReference>
<dbReference type="GO" id="GO:0016874">
    <property type="term" value="F:ligase activity"/>
    <property type="evidence" value="ECO:0007669"/>
    <property type="project" value="UniProtKB-KW"/>
</dbReference>
<dbReference type="InterPro" id="IPR042099">
    <property type="entry name" value="ANL_N_sf"/>
</dbReference>
<evidence type="ECO:0000313" key="4">
    <source>
        <dbReference type="EMBL" id="OQR93371.1"/>
    </source>
</evidence>
<accession>A0A1V9Z5Z9</accession>
<dbReference type="PANTHER" id="PTHR22754:SF32">
    <property type="entry name" value="DISCO-INTERACTING PROTEIN 2"/>
    <property type="match status" value="1"/>
</dbReference>
<keyword evidence="5" id="KW-1185">Reference proteome</keyword>
<proteinExistence type="predicted"/>
<dbReference type="SUPFAM" id="SSF56801">
    <property type="entry name" value="Acetyl-CoA synthetase-like"/>
    <property type="match status" value="1"/>
</dbReference>
<sequence length="709" mass="77754">MRPVMVLSPTCRQSDDLRSSSSEPTPAASPAPSSPVSAQSESSTPSISSSVSAPTTTPLEESQAPPSPAPTVSLSISAISQSLPGLVPKSKASSSSLSQTSIPEETSDDLDATILGCIHRRAQSTPDGVCYVFLDNSGIETRQLTFAQVDNEARRIATLLQQAAVRVGDRAILCYPPGADFVLAFWGCLYAGVIACAVYPPHTDYLPTDVPRFRRIVDEVGANVVLTTTAYEQQRTRSSFAARFTKHRRHVVWPAHLRWLPTDKAAPTVAFNRSFFRHANPSDIAFLQYTAGATDAAKPVVISHRNLSAQVRLWNFVDADDVMVSWQPPYHENGLIGFNIAPVFTGAMSVQFSPLLFVQNPVLWMQMCSKYRATVTAAPAFAYFVAATKTTESVAVGLDLTALRHAICGAEPIRSDYLKRFAKMFSGAGFAPNAFHCTYSVAEATCLVCTNDANARAPPRSLLVDKTILEAHGRVQLLPKDDPRRAAGTGTQLFMASGRPTCELRIVDPKTRKILPEGCTGEIWLRGDSIAEGYWQQWTLTRQRFQATLTDDTSGKHYFRTSDLGFMHQGDLFFYSRRQDTVFVDGRGLSPQAVEASVESASDFVHPGGVVVFSYTEQPTMVVVVAELIENVKSRSDAKSILSSISKAIFKRVAADHDIRKIKVALLQPKSIPKTTFGKVQRDRTREKLEHHTLATQLVVYNHEPEFDH</sequence>
<feature type="domain" description="AMP-dependent synthetase/ligase" evidence="3">
    <location>
        <begin position="119"/>
        <end position="535"/>
    </location>
</feature>
<reference evidence="4 5" key="1">
    <citation type="journal article" date="2014" name="Genome Biol. Evol.">
        <title>The secreted proteins of Achlya hypogyna and Thraustotheca clavata identify the ancestral oomycete secretome and reveal gene acquisitions by horizontal gene transfer.</title>
        <authorList>
            <person name="Misner I."/>
            <person name="Blouin N."/>
            <person name="Leonard G."/>
            <person name="Richards T.A."/>
            <person name="Lane C.E."/>
        </authorList>
    </citation>
    <scope>NUCLEOTIDE SEQUENCE [LARGE SCALE GENOMIC DNA]</scope>
    <source>
        <strain evidence="4 5">ATCC 48635</strain>
    </source>
</reference>
<comment type="caution">
    <text evidence="4">The sequence shown here is derived from an EMBL/GenBank/DDBJ whole genome shotgun (WGS) entry which is preliminary data.</text>
</comment>
<gene>
    <name evidence="4" type="ORF">ACHHYP_02599</name>
</gene>
<feature type="compositionally biased region" description="Low complexity" evidence="2">
    <location>
        <begin position="34"/>
        <end position="58"/>
    </location>
</feature>
<dbReference type="InterPro" id="IPR045851">
    <property type="entry name" value="AMP-bd_C_sf"/>
</dbReference>
<evidence type="ECO:0000259" key="3">
    <source>
        <dbReference type="Pfam" id="PF00501"/>
    </source>
</evidence>
<dbReference type="AlphaFoldDB" id="A0A1V9Z5Z9"/>
<feature type="region of interest" description="Disordered" evidence="2">
    <location>
        <begin position="1"/>
        <end position="72"/>
    </location>
</feature>